<accession>A0A0B7FAR1</accession>
<keyword evidence="2" id="KW-1185">Reference proteome</keyword>
<dbReference type="Proteomes" id="UP000059188">
    <property type="component" value="Unassembled WGS sequence"/>
</dbReference>
<evidence type="ECO:0000313" key="1">
    <source>
        <dbReference type="EMBL" id="CEL54590.1"/>
    </source>
</evidence>
<evidence type="ECO:0000313" key="2">
    <source>
        <dbReference type="Proteomes" id="UP000059188"/>
    </source>
</evidence>
<protein>
    <submittedName>
        <fullName evidence="1">Uncharacterized protein</fullName>
    </submittedName>
</protein>
<organism evidence="1 2">
    <name type="scientific">Thanatephorus cucumeris (strain AG1-IB / isolate 7/3/14)</name>
    <name type="common">Lettuce bottom rot fungus</name>
    <name type="synonym">Rhizoctonia solani</name>
    <dbReference type="NCBI Taxonomy" id="1108050"/>
    <lineage>
        <taxon>Eukaryota</taxon>
        <taxon>Fungi</taxon>
        <taxon>Dikarya</taxon>
        <taxon>Basidiomycota</taxon>
        <taxon>Agaricomycotina</taxon>
        <taxon>Agaricomycetes</taxon>
        <taxon>Cantharellales</taxon>
        <taxon>Ceratobasidiaceae</taxon>
        <taxon>Rhizoctonia</taxon>
        <taxon>Rhizoctonia solani AG-1</taxon>
    </lineage>
</organism>
<gene>
    <name evidence="1" type="ORF">RSOLAG1IB_07194</name>
</gene>
<sequence length="66" mass="7507">MPSTLLSIAVLNTQVVFREVCDNRAQKGRMTNMAPWSFTQSKWCNVGDESATGRNFHVNHVLSDYF</sequence>
<proteinExistence type="predicted"/>
<dbReference type="AlphaFoldDB" id="A0A0B7FAR1"/>
<reference evidence="1 2" key="1">
    <citation type="submission" date="2014-11" db="EMBL/GenBank/DDBJ databases">
        <authorList>
            <person name="Wibberg Daniel"/>
        </authorList>
    </citation>
    <scope>NUCLEOTIDE SEQUENCE [LARGE SCALE GENOMIC DNA]</scope>
    <source>
        <strain evidence="1">Rhizoctonia solani AG1-IB 7/3/14</strain>
    </source>
</reference>
<dbReference type="EMBL" id="LN679116">
    <property type="protein sequence ID" value="CEL54590.1"/>
    <property type="molecule type" value="Genomic_DNA"/>
</dbReference>
<name>A0A0B7FAR1_THACB</name>